<keyword evidence="3" id="KW-1185">Reference proteome</keyword>
<name>A0A6I3MA00_9MICO</name>
<dbReference type="Proteomes" id="UP000433071">
    <property type="component" value="Unassembled WGS sequence"/>
</dbReference>
<dbReference type="EMBL" id="WMLB01000044">
    <property type="protein sequence ID" value="MTH70299.1"/>
    <property type="molecule type" value="Genomic_DNA"/>
</dbReference>
<evidence type="ECO:0000256" key="1">
    <source>
        <dbReference type="SAM" id="MobiDB-lite"/>
    </source>
</evidence>
<gene>
    <name evidence="2" type="ORF">GJ743_18205</name>
</gene>
<reference evidence="2 3" key="1">
    <citation type="submission" date="2019-11" db="EMBL/GenBank/DDBJ databases">
        <title>Agromyces kandeliae sp. nov., isolated from mangrove soil.</title>
        <authorList>
            <person name="Wang R."/>
        </authorList>
    </citation>
    <scope>NUCLEOTIDE SEQUENCE [LARGE SCALE GENOMIC DNA]</scope>
    <source>
        <strain evidence="2 3">JCM 11433</strain>
    </source>
</reference>
<comment type="caution">
    <text evidence="2">The sequence shown here is derived from an EMBL/GenBank/DDBJ whole genome shotgun (WGS) entry which is preliminary data.</text>
</comment>
<accession>A0A6I3MA00</accession>
<dbReference type="RefSeq" id="WP_155053322.1">
    <property type="nucleotide sequence ID" value="NZ_BAAAIB010000008.1"/>
</dbReference>
<organism evidence="2 3">
    <name type="scientific">Agromyces bracchium</name>
    <dbReference type="NCBI Taxonomy" id="88376"/>
    <lineage>
        <taxon>Bacteria</taxon>
        <taxon>Bacillati</taxon>
        <taxon>Actinomycetota</taxon>
        <taxon>Actinomycetes</taxon>
        <taxon>Micrococcales</taxon>
        <taxon>Microbacteriaceae</taxon>
        <taxon>Agromyces</taxon>
    </lineage>
</organism>
<proteinExistence type="predicted"/>
<dbReference type="AlphaFoldDB" id="A0A6I3MA00"/>
<feature type="region of interest" description="Disordered" evidence="1">
    <location>
        <begin position="425"/>
        <end position="463"/>
    </location>
</feature>
<evidence type="ECO:0000313" key="2">
    <source>
        <dbReference type="EMBL" id="MTH70299.1"/>
    </source>
</evidence>
<dbReference type="OrthoDB" id="3275018at2"/>
<dbReference type="InterPro" id="IPR006521">
    <property type="entry name" value="Tail_protein_I"/>
</dbReference>
<protein>
    <recommendedName>
        <fullName evidence="4">Phage tail protein</fullName>
    </recommendedName>
</protein>
<evidence type="ECO:0000313" key="3">
    <source>
        <dbReference type="Proteomes" id="UP000433071"/>
    </source>
</evidence>
<evidence type="ECO:0008006" key="4">
    <source>
        <dbReference type="Google" id="ProtNLM"/>
    </source>
</evidence>
<dbReference type="Pfam" id="PF09684">
    <property type="entry name" value="Tail_P2_I"/>
    <property type="match status" value="1"/>
</dbReference>
<sequence length="463" mass="49567">MSVYRWLGRGDWTDAALHSLEVSRGSLVLAGPETLPSRRGIALLDAGRPLPQERESTTDDRWRDVRILLAEPLPDGAWVRLWTRVEQPPAQGPAAAVTAPTPADSLFDDSAPATPRGLWRPAAVDALGARVFCREDGFLWVAVELGSTGEGSASVAELLVLTGDDGPVTRLPIVYRTTPEDRALDRAAEVDSGDGLLGRYLGLVASQLRHTSSLLDELPVQLSPLVAPDRDDAPWIDRLARWVALDPDQLPPRTDTSGRRERVTHAVARHARRGTADGIRDEIARRTGIPSERIELEEPLLSAEIWRLDANPLTSALGLTTGLVAADPGPPALDANAYLDRSALIDPRDAGLPVHATTAHRLCVHIVDGTPDEIAAADVVVQSERPAHVWARTCAVAHETGADAVVGVDAIPAEGPPGLFDDAVQDPDVDGPGIRIGTARLPRTEDSPHHRPAPVPTREGEAS</sequence>